<feature type="region of interest" description="Disordered" evidence="18">
    <location>
        <begin position="1418"/>
        <end position="1527"/>
    </location>
</feature>
<evidence type="ECO:0000256" key="6">
    <source>
        <dbReference type="ARBA" id="ARBA00022750"/>
    </source>
</evidence>
<evidence type="ECO:0000256" key="12">
    <source>
        <dbReference type="ARBA" id="ARBA00022918"/>
    </source>
</evidence>
<dbReference type="InterPro" id="IPR043128">
    <property type="entry name" value="Rev_trsase/Diguanyl_cyclase"/>
</dbReference>
<keyword evidence="12" id="KW-0695">RNA-directed DNA polymerase</keyword>
<feature type="compositionally biased region" description="Low complexity" evidence="18">
    <location>
        <begin position="282"/>
        <end position="294"/>
    </location>
</feature>
<keyword evidence="16" id="KW-0511">Multifunctional enzyme</keyword>
<feature type="compositionally biased region" description="Low complexity" evidence="18">
    <location>
        <begin position="1502"/>
        <end position="1513"/>
    </location>
</feature>
<keyword evidence="11" id="KW-0229">DNA integration</keyword>
<dbReference type="GO" id="GO:0003887">
    <property type="term" value="F:DNA-directed DNA polymerase activity"/>
    <property type="evidence" value="ECO:0007669"/>
    <property type="project" value="UniProtKB-KW"/>
</dbReference>
<feature type="compositionally biased region" description="Basic residues" evidence="18">
    <location>
        <begin position="1438"/>
        <end position="1449"/>
    </location>
</feature>
<dbReference type="InterPro" id="IPR041588">
    <property type="entry name" value="Integrase_H2C2"/>
</dbReference>
<dbReference type="PROSITE" id="PS50994">
    <property type="entry name" value="INTEGRASE"/>
    <property type="match status" value="1"/>
</dbReference>
<evidence type="ECO:0000259" key="21">
    <source>
        <dbReference type="PROSITE" id="PS50994"/>
    </source>
</evidence>
<dbReference type="PROSITE" id="PS00141">
    <property type="entry name" value="ASP_PROTEASE"/>
    <property type="match status" value="1"/>
</dbReference>
<dbReference type="Gene3D" id="3.30.420.10">
    <property type="entry name" value="Ribonuclease H-like superfamily/Ribonuclease H"/>
    <property type="match status" value="1"/>
</dbReference>
<dbReference type="Gene3D" id="2.40.70.10">
    <property type="entry name" value="Acid Proteases"/>
    <property type="match status" value="1"/>
</dbReference>
<dbReference type="InterPro" id="IPR001878">
    <property type="entry name" value="Znf_CCHC"/>
</dbReference>
<keyword evidence="17" id="KW-0863">Zinc-finger</keyword>
<evidence type="ECO:0000256" key="8">
    <source>
        <dbReference type="ARBA" id="ARBA00022801"/>
    </source>
</evidence>
<name>Q60DH6_ORYSJ</name>
<feature type="compositionally biased region" description="Low complexity" evidence="18">
    <location>
        <begin position="1837"/>
        <end position="1847"/>
    </location>
</feature>
<feature type="compositionally biased region" description="Pro residues" evidence="18">
    <location>
        <begin position="1492"/>
        <end position="1501"/>
    </location>
</feature>
<keyword evidence="6" id="KW-0064">Aspartyl protease</keyword>
<evidence type="ECO:0000256" key="11">
    <source>
        <dbReference type="ARBA" id="ARBA00022908"/>
    </source>
</evidence>
<feature type="region of interest" description="Disordered" evidence="18">
    <location>
        <begin position="1"/>
        <end position="25"/>
    </location>
</feature>
<dbReference type="Gene3D" id="3.30.70.270">
    <property type="match status" value="2"/>
</dbReference>
<feature type="domain" description="CCHC-type" evidence="19">
    <location>
        <begin position="2184"/>
        <end position="2197"/>
    </location>
</feature>
<feature type="region of interest" description="Disordered" evidence="18">
    <location>
        <begin position="2154"/>
        <end position="2177"/>
    </location>
</feature>
<feature type="region of interest" description="Disordered" evidence="18">
    <location>
        <begin position="331"/>
        <end position="353"/>
    </location>
</feature>
<dbReference type="GO" id="GO:0003677">
    <property type="term" value="F:DNA binding"/>
    <property type="evidence" value="ECO:0007669"/>
    <property type="project" value="UniProtKB-KW"/>
</dbReference>
<evidence type="ECO:0000256" key="15">
    <source>
        <dbReference type="ARBA" id="ARBA00023172"/>
    </source>
</evidence>
<dbReference type="PANTHER" id="PTHR37984">
    <property type="entry name" value="PROTEIN CBG26694"/>
    <property type="match status" value="1"/>
</dbReference>
<dbReference type="Pfam" id="PF00078">
    <property type="entry name" value="RVT_1"/>
    <property type="match status" value="1"/>
</dbReference>
<feature type="domain" description="CCHC-type" evidence="19">
    <location>
        <begin position="2292"/>
        <end position="2307"/>
    </location>
</feature>
<evidence type="ECO:0000313" key="22">
    <source>
        <dbReference type="EMBL" id="AAV31373.1"/>
    </source>
</evidence>
<feature type="region of interest" description="Disordered" evidence="18">
    <location>
        <begin position="1837"/>
        <end position="1875"/>
    </location>
</feature>
<feature type="compositionally biased region" description="Pro residues" evidence="18">
    <location>
        <begin position="1368"/>
        <end position="1392"/>
    </location>
</feature>
<dbReference type="InterPro" id="IPR041577">
    <property type="entry name" value="RT_RNaseH_2"/>
</dbReference>
<dbReference type="InterPro" id="IPR036397">
    <property type="entry name" value="RNaseH_sf"/>
</dbReference>
<dbReference type="InterPro" id="IPR012337">
    <property type="entry name" value="RNaseH-like_sf"/>
</dbReference>
<reference evidence="23" key="2">
    <citation type="journal article" date="2008" name="Nucleic Acids Res.">
        <title>The rice annotation project database (RAP-DB): 2008 update.</title>
        <authorList>
            <consortium name="The rice annotation project (RAP)"/>
        </authorList>
    </citation>
    <scope>GENOME REANNOTATION</scope>
    <source>
        <strain evidence="23">cv. Nipponbare</strain>
    </source>
</reference>
<proteinExistence type="predicted"/>
<feature type="region of interest" description="Disordered" evidence="18">
    <location>
        <begin position="231"/>
        <end position="295"/>
    </location>
</feature>
<feature type="compositionally biased region" description="Low complexity" evidence="18">
    <location>
        <begin position="1475"/>
        <end position="1491"/>
    </location>
</feature>
<reference evidence="23" key="1">
    <citation type="journal article" date="2005" name="Nature">
        <title>The map-based sequence of the rice genome.</title>
        <authorList>
            <consortium name="International rice genome sequencing project (IRGSP)"/>
            <person name="Matsumoto T."/>
            <person name="Wu J."/>
            <person name="Kanamori H."/>
            <person name="Katayose Y."/>
            <person name="Fujisawa M."/>
            <person name="Namiki N."/>
            <person name="Mizuno H."/>
            <person name="Yamamoto K."/>
            <person name="Antonio B.A."/>
            <person name="Baba T."/>
            <person name="Sakata K."/>
            <person name="Nagamura Y."/>
            <person name="Aoki H."/>
            <person name="Arikawa K."/>
            <person name="Arita K."/>
            <person name="Bito T."/>
            <person name="Chiden Y."/>
            <person name="Fujitsuka N."/>
            <person name="Fukunaka R."/>
            <person name="Hamada M."/>
            <person name="Harada C."/>
            <person name="Hayashi A."/>
            <person name="Hijishita S."/>
            <person name="Honda M."/>
            <person name="Hosokawa S."/>
            <person name="Ichikawa Y."/>
            <person name="Idonuma A."/>
            <person name="Iijima M."/>
            <person name="Ikeda M."/>
            <person name="Ikeno M."/>
            <person name="Ito K."/>
            <person name="Ito S."/>
            <person name="Ito T."/>
            <person name="Ito Y."/>
            <person name="Ito Y."/>
            <person name="Iwabuchi A."/>
            <person name="Kamiya K."/>
            <person name="Karasawa W."/>
            <person name="Kurita K."/>
            <person name="Katagiri S."/>
            <person name="Kikuta A."/>
            <person name="Kobayashi H."/>
            <person name="Kobayashi N."/>
            <person name="Machita K."/>
            <person name="Maehara T."/>
            <person name="Masukawa M."/>
            <person name="Mizubayashi T."/>
            <person name="Mukai Y."/>
            <person name="Nagasaki H."/>
            <person name="Nagata Y."/>
            <person name="Naito S."/>
            <person name="Nakashima M."/>
            <person name="Nakama Y."/>
            <person name="Nakamichi Y."/>
            <person name="Nakamura M."/>
            <person name="Meguro A."/>
            <person name="Negishi M."/>
            <person name="Ohta I."/>
            <person name="Ohta T."/>
            <person name="Okamoto M."/>
            <person name="Ono N."/>
            <person name="Saji S."/>
            <person name="Sakaguchi M."/>
            <person name="Sakai K."/>
            <person name="Shibata M."/>
            <person name="Shimokawa T."/>
            <person name="Song J."/>
            <person name="Takazaki Y."/>
            <person name="Terasawa K."/>
            <person name="Tsugane M."/>
            <person name="Tsuji K."/>
            <person name="Ueda S."/>
            <person name="Waki K."/>
            <person name="Yamagata H."/>
            <person name="Yamamoto M."/>
            <person name="Yamamoto S."/>
            <person name="Yamane H."/>
            <person name="Yoshiki S."/>
            <person name="Yoshihara R."/>
            <person name="Yukawa K."/>
            <person name="Zhong H."/>
            <person name="Yano M."/>
            <person name="Yuan Q."/>
            <person name="Ouyang S."/>
            <person name="Liu J."/>
            <person name="Jones K.M."/>
            <person name="Gansberger K."/>
            <person name="Moffat K."/>
            <person name="Hill J."/>
            <person name="Bera J."/>
            <person name="Fadrosh D."/>
            <person name="Jin S."/>
            <person name="Johri S."/>
            <person name="Kim M."/>
            <person name="Overton L."/>
            <person name="Reardon M."/>
            <person name="Tsitrin T."/>
            <person name="Vuong H."/>
            <person name="Weaver B."/>
            <person name="Ciecko A."/>
            <person name="Tallon L."/>
            <person name="Jackson J."/>
            <person name="Pai G."/>
            <person name="Aken S.V."/>
            <person name="Utterback T."/>
            <person name="Reidmuller S."/>
            <person name="Feldblyum T."/>
            <person name="Hsiao J."/>
            <person name="Zismann V."/>
            <person name="Iobst S."/>
            <person name="de Vazeille A.R."/>
            <person name="Buell C.R."/>
            <person name="Ying K."/>
            <person name="Li Y."/>
            <person name="Lu T."/>
            <person name="Huang Y."/>
            <person name="Zhao Q."/>
            <person name="Feng Q."/>
            <person name="Zhang L."/>
            <person name="Zhu J."/>
            <person name="Weng Q."/>
            <person name="Mu J."/>
            <person name="Lu Y."/>
            <person name="Fan D."/>
            <person name="Liu Y."/>
            <person name="Guan J."/>
            <person name="Zhang Y."/>
            <person name="Yu S."/>
            <person name="Liu X."/>
            <person name="Zhang Y."/>
            <person name="Hong G."/>
            <person name="Han B."/>
            <person name="Choisne N."/>
            <person name="Demange N."/>
            <person name="Orjeda G."/>
            <person name="Samain S."/>
            <person name="Cattolico L."/>
            <person name="Pelletier E."/>
            <person name="Couloux A."/>
            <person name="Segurens B."/>
            <person name="Wincker P."/>
            <person name="D'Hont A."/>
            <person name="Scarpelli C."/>
            <person name="Weissenbach J."/>
            <person name="Salanoubat M."/>
            <person name="Quetier F."/>
            <person name="Yu Y."/>
            <person name="Kim H.R."/>
            <person name="Rambo T."/>
            <person name="Currie J."/>
            <person name="Collura K."/>
            <person name="Luo M."/>
            <person name="Yang T."/>
            <person name="Ammiraju J.S.S."/>
            <person name="Engler F."/>
            <person name="Soderlund C."/>
            <person name="Wing R.A."/>
            <person name="Palmer L.E."/>
            <person name="de la Bastide M."/>
            <person name="Spiegel L."/>
            <person name="Nascimento L."/>
            <person name="Zutavern T."/>
            <person name="O'Shaughnessy A."/>
            <person name="Dike S."/>
            <person name="Dedhia N."/>
            <person name="Preston R."/>
            <person name="Balija V."/>
            <person name="McCombie W.R."/>
            <person name="Chow T."/>
            <person name="Chen H."/>
            <person name="Chung M."/>
            <person name="Chen C."/>
            <person name="Shaw J."/>
            <person name="Wu H."/>
            <person name="Hsiao K."/>
            <person name="Chao Y."/>
            <person name="Chu M."/>
            <person name="Cheng C."/>
            <person name="Hour A."/>
            <person name="Lee P."/>
            <person name="Lin S."/>
            <person name="Lin Y."/>
            <person name="Liou J."/>
            <person name="Liu S."/>
            <person name="Hsing Y."/>
            <person name="Raghuvanshi S."/>
            <person name="Mohanty A."/>
            <person name="Bharti A.K."/>
            <person name="Gaur A."/>
            <person name="Gupta V."/>
            <person name="Kumar D."/>
            <person name="Ravi V."/>
            <person name="Vij S."/>
            <person name="Kapur A."/>
            <person name="Khurana P."/>
            <person name="Khurana P."/>
            <person name="Khurana J.P."/>
            <person name="Tyagi A.K."/>
            <person name="Gaikwad K."/>
            <person name="Singh A."/>
            <person name="Dalal V."/>
            <person name="Srivastava S."/>
            <person name="Dixit A."/>
            <person name="Pal A.K."/>
            <person name="Ghazi I.A."/>
            <person name="Yadav M."/>
            <person name="Pandit A."/>
            <person name="Bhargava A."/>
            <person name="Sureshbabu K."/>
            <person name="Batra K."/>
            <person name="Sharma T.R."/>
            <person name="Mohapatra T."/>
            <person name="Singh N.K."/>
            <person name="Messing J."/>
            <person name="Nelson A.B."/>
            <person name="Fuks G."/>
            <person name="Kavchok S."/>
            <person name="Keizer G."/>
            <person name="Linton E."/>
            <person name="Llaca V."/>
            <person name="Song R."/>
            <person name="Tanyolac B."/>
            <person name="Young S."/>
            <person name="Ho-Il K."/>
            <person name="Hahn J.H."/>
            <person name="Sangsakoo G."/>
            <person name="Vanavichit A."/>
            <person name="de Mattos Luiz.A.T."/>
            <person name="Zimmer P.D."/>
            <person name="Malone G."/>
            <person name="Dellagostin O."/>
            <person name="de Oliveira A.C."/>
            <person name="Bevan M."/>
            <person name="Bancroft I."/>
            <person name="Minx P."/>
            <person name="Cordum H."/>
            <person name="Wilson R."/>
            <person name="Cheng Z."/>
            <person name="Jin W."/>
            <person name="Jiang J."/>
            <person name="Leong S.A."/>
            <person name="Iwama H."/>
            <person name="Gojobori T."/>
            <person name="Itoh T."/>
            <person name="Niimura Y."/>
            <person name="Fujii Y."/>
            <person name="Habara T."/>
            <person name="Sakai H."/>
            <person name="Sato Y."/>
            <person name="Wilson G."/>
            <person name="Kumar K."/>
            <person name="McCouch S."/>
            <person name="Juretic N."/>
            <person name="Hoen D."/>
            <person name="Wright S."/>
            <person name="Bruskiewich R."/>
            <person name="Bureau T."/>
            <person name="Miyao A."/>
            <person name="Hirochika H."/>
            <person name="Nishikawa T."/>
            <person name="Kadowaki K."/>
            <person name="Sugiura M."/>
            <person name="Burr B."/>
            <person name="Sasaki T."/>
        </authorList>
    </citation>
    <scope>NUCLEOTIDE SEQUENCE [LARGE SCALE GENOMIC DNA]</scope>
    <source>
        <strain evidence="23">cv. Nipponbare</strain>
    </source>
</reference>
<feature type="compositionally biased region" description="Low complexity" evidence="18">
    <location>
        <begin position="15"/>
        <end position="25"/>
    </location>
</feature>
<feature type="compositionally biased region" description="Pro residues" evidence="18">
    <location>
        <begin position="1514"/>
        <end position="1525"/>
    </location>
</feature>
<keyword evidence="8" id="KW-0378">Hydrolase</keyword>
<dbReference type="CDD" id="cd01647">
    <property type="entry name" value="RT_LTR"/>
    <property type="match status" value="1"/>
</dbReference>
<dbReference type="GO" id="GO:0006310">
    <property type="term" value="P:DNA recombination"/>
    <property type="evidence" value="ECO:0007669"/>
    <property type="project" value="UniProtKB-KW"/>
</dbReference>
<evidence type="ECO:0000256" key="10">
    <source>
        <dbReference type="ARBA" id="ARBA00022884"/>
    </source>
</evidence>
<evidence type="ECO:0000259" key="20">
    <source>
        <dbReference type="PROSITE" id="PS50878"/>
    </source>
</evidence>
<dbReference type="InterPro" id="IPR056924">
    <property type="entry name" value="SH3_Tf2-1"/>
</dbReference>
<feature type="region of interest" description="Disordered" evidence="18">
    <location>
        <begin position="1545"/>
        <end position="1597"/>
    </location>
</feature>
<dbReference type="PROSITE" id="PS50158">
    <property type="entry name" value="ZF_CCHC"/>
    <property type="match status" value="3"/>
</dbReference>
<dbReference type="SUPFAM" id="SSF50630">
    <property type="entry name" value="Acid proteases"/>
    <property type="match status" value="1"/>
</dbReference>
<evidence type="ECO:0000256" key="18">
    <source>
        <dbReference type="SAM" id="MobiDB-lite"/>
    </source>
</evidence>
<dbReference type="FunFam" id="3.30.420.10:FF:000032">
    <property type="entry name" value="Retrovirus-related Pol polyprotein from transposon 297-like Protein"/>
    <property type="match status" value="1"/>
</dbReference>
<dbReference type="Pfam" id="PF03732">
    <property type="entry name" value="Retrotrans_gag"/>
    <property type="match status" value="1"/>
</dbReference>
<keyword evidence="14" id="KW-0238">DNA-binding</keyword>
<dbReference type="FunFam" id="3.10.20.370:FF:000001">
    <property type="entry name" value="Retrovirus-related Pol polyprotein from transposon 17.6-like protein"/>
    <property type="match status" value="1"/>
</dbReference>
<feature type="region of interest" description="Disordered" evidence="18">
    <location>
        <begin position="1363"/>
        <end position="1400"/>
    </location>
</feature>
<keyword evidence="15" id="KW-0233">DNA recombination</keyword>
<organism evidence="22 23">
    <name type="scientific">Oryza sativa subsp. japonica</name>
    <name type="common">Rice</name>
    <dbReference type="NCBI Taxonomy" id="39947"/>
    <lineage>
        <taxon>Eukaryota</taxon>
        <taxon>Viridiplantae</taxon>
        <taxon>Streptophyta</taxon>
        <taxon>Embryophyta</taxon>
        <taxon>Tracheophyta</taxon>
        <taxon>Spermatophyta</taxon>
        <taxon>Magnoliopsida</taxon>
        <taxon>Liliopsida</taxon>
        <taxon>Poales</taxon>
        <taxon>Poaceae</taxon>
        <taxon>BOP clade</taxon>
        <taxon>Oryzoideae</taxon>
        <taxon>Oryzeae</taxon>
        <taxon>Oryzinae</taxon>
        <taxon>Oryza</taxon>
        <taxon>Oryza sativa</taxon>
    </lineage>
</organism>
<evidence type="ECO:0000256" key="16">
    <source>
        <dbReference type="ARBA" id="ARBA00023268"/>
    </source>
</evidence>
<dbReference type="PANTHER" id="PTHR37984:SF5">
    <property type="entry name" value="PROTEIN NYNRIN-LIKE"/>
    <property type="match status" value="1"/>
</dbReference>
<evidence type="ECO:0000256" key="17">
    <source>
        <dbReference type="PROSITE-ProRule" id="PRU00047"/>
    </source>
</evidence>
<feature type="region of interest" description="Disordered" evidence="18">
    <location>
        <begin position="2383"/>
        <end position="2408"/>
    </location>
</feature>
<dbReference type="InterPro" id="IPR001969">
    <property type="entry name" value="Aspartic_peptidase_AS"/>
</dbReference>
<dbReference type="GO" id="GO:0003723">
    <property type="term" value="F:RNA binding"/>
    <property type="evidence" value="ECO:0007669"/>
    <property type="project" value="UniProtKB-KW"/>
</dbReference>
<keyword evidence="10" id="KW-0694">RNA-binding</keyword>
<feature type="domain" description="Integrase catalytic" evidence="21">
    <location>
        <begin position="1047"/>
        <end position="1210"/>
    </location>
</feature>
<feature type="domain" description="CCHC-type" evidence="19">
    <location>
        <begin position="320"/>
        <end position="335"/>
    </location>
</feature>
<evidence type="ECO:0000256" key="9">
    <source>
        <dbReference type="ARBA" id="ARBA00022842"/>
    </source>
</evidence>
<dbReference type="GO" id="GO:0006508">
    <property type="term" value="P:proteolysis"/>
    <property type="evidence" value="ECO:0007669"/>
    <property type="project" value="UniProtKB-KW"/>
</dbReference>
<feature type="compositionally biased region" description="Pro residues" evidence="18">
    <location>
        <begin position="1558"/>
        <end position="1572"/>
    </location>
</feature>
<evidence type="ECO:0000256" key="5">
    <source>
        <dbReference type="ARBA" id="ARBA00022723"/>
    </source>
</evidence>
<gene>
    <name evidence="22" type="ORF">OSJNBa0093C16.9</name>
</gene>
<dbReference type="Proteomes" id="UP000000763">
    <property type="component" value="Chromosome 5"/>
</dbReference>
<dbReference type="InterPro" id="IPR021109">
    <property type="entry name" value="Peptidase_aspartic_dom_sf"/>
</dbReference>
<dbReference type="Pfam" id="PF00098">
    <property type="entry name" value="zf-CCHC"/>
    <property type="match status" value="2"/>
</dbReference>
<dbReference type="InterPro" id="IPR001584">
    <property type="entry name" value="Integrase_cat-core"/>
</dbReference>
<dbReference type="Pfam" id="PF24626">
    <property type="entry name" value="SH3_Tf2-1"/>
    <property type="match status" value="1"/>
</dbReference>
<dbReference type="InterPro" id="IPR036875">
    <property type="entry name" value="Znf_CCHC_sf"/>
</dbReference>
<dbReference type="Gene3D" id="3.10.10.10">
    <property type="entry name" value="HIV Type 1 Reverse Transcriptase, subunit A, domain 1"/>
    <property type="match status" value="1"/>
</dbReference>
<keyword evidence="17" id="KW-0862">Zinc</keyword>
<dbReference type="InterPro" id="IPR005162">
    <property type="entry name" value="Retrotrans_gag_dom"/>
</dbReference>
<evidence type="ECO:0000256" key="2">
    <source>
        <dbReference type="ARBA" id="ARBA00022679"/>
    </source>
</evidence>
<evidence type="ECO:0000256" key="7">
    <source>
        <dbReference type="ARBA" id="ARBA00022759"/>
    </source>
</evidence>
<evidence type="ECO:0000256" key="3">
    <source>
        <dbReference type="ARBA" id="ARBA00022695"/>
    </source>
</evidence>
<dbReference type="Gene3D" id="1.10.340.70">
    <property type="match status" value="1"/>
</dbReference>
<dbReference type="Pfam" id="PF17921">
    <property type="entry name" value="Integrase_H2C2"/>
    <property type="match status" value="1"/>
</dbReference>
<feature type="compositionally biased region" description="Polar residues" evidence="18">
    <location>
        <begin position="2246"/>
        <end position="2269"/>
    </location>
</feature>
<feature type="compositionally biased region" description="Basic and acidic residues" evidence="18">
    <location>
        <begin position="1994"/>
        <end position="2003"/>
    </location>
</feature>
<dbReference type="GO" id="GO:0004519">
    <property type="term" value="F:endonuclease activity"/>
    <property type="evidence" value="ECO:0007669"/>
    <property type="project" value="UniProtKB-KW"/>
</dbReference>
<dbReference type="InterPro" id="IPR000477">
    <property type="entry name" value="RT_dom"/>
</dbReference>
<evidence type="ECO:0000256" key="1">
    <source>
        <dbReference type="ARBA" id="ARBA00022670"/>
    </source>
</evidence>
<keyword evidence="13" id="KW-0239">DNA-directed DNA polymerase</keyword>
<dbReference type="FunFam" id="3.30.70.270:FF:000020">
    <property type="entry name" value="Transposon Tf2-6 polyprotein-like Protein"/>
    <property type="match status" value="1"/>
</dbReference>
<dbReference type="EMBL" id="AC146338">
    <property type="protein sequence ID" value="AAV31373.1"/>
    <property type="molecule type" value="Genomic_DNA"/>
</dbReference>
<dbReference type="Gene3D" id="4.10.60.10">
    <property type="entry name" value="Zinc finger, CCHC-type"/>
    <property type="match status" value="2"/>
</dbReference>
<keyword evidence="4" id="KW-0540">Nuclease</keyword>
<keyword evidence="7" id="KW-0255">Endonuclease</keyword>
<keyword evidence="2" id="KW-0808">Transferase</keyword>
<feature type="compositionally biased region" description="Low complexity" evidence="18">
    <location>
        <begin position="341"/>
        <end position="353"/>
    </location>
</feature>
<protein>
    <submittedName>
        <fullName evidence="22">Polyprotein</fullName>
    </submittedName>
</protein>
<dbReference type="SUPFAM" id="SSF57756">
    <property type="entry name" value="Retrovirus zinc finger-like domains"/>
    <property type="match status" value="2"/>
</dbReference>
<feature type="compositionally biased region" description="Low complexity" evidence="18">
    <location>
        <begin position="1547"/>
        <end position="1557"/>
    </location>
</feature>
<feature type="compositionally biased region" description="Pro residues" evidence="18">
    <location>
        <begin position="1667"/>
        <end position="1681"/>
    </location>
</feature>
<dbReference type="SUPFAM" id="SSF56672">
    <property type="entry name" value="DNA/RNA polymerases"/>
    <property type="match status" value="1"/>
</dbReference>
<feature type="compositionally biased region" description="Acidic residues" evidence="18">
    <location>
        <begin position="2165"/>
        <end position="2177"/>
    </location>
</feature>
<sequence length="2408" mass="266926">MVNTRTGSGSGSGSGATNNGGEPTLAQILAQQTQLINLLVQQAQNQQGNNQNQNPPPPPQNKLADFLRVRPPTFSSTTNPVEAGDWLHAVEKKLDLIQCTEQEKVSFASHQLHGPAAEWWDHFRQGRAEGEPITWQEFTAAFKKTHIPTGVVALKKREFRALNQGSRSVTEYLHDFNRLAHYAPEDVRTDEERQEKFLEGLNDELSYALMSTDFRDFQQLVDKAIRQEDKYNRMEQKKRRAAQFKAQQGSNQRPRLITGPQDPSYPQGGSSSVVRPQRQFYNNNTGNRGNDNRNMVARPAATPAQNQPVRKEQGSKPGVCFNCGDPGHYADKCPKPRRVKNAPAPNNSNAPAPKARVNHVAAAEAQNAPDVVLGTFPVNSIPASVLFDSGATHSFLSKSFASNYGMEVISLGRHLLVNTPGNQVFSTQYCPSATIEIEEVPFPSSLILLESKDLDVILGMDWLSRHRGVIDCANCKVTLTSSNGETVSFFVSSPKYHGVILNQVALQEIPIVQDYPDVFPEDLPGMPPKRDIEFRIDLVPGTNPIDKRPYRMAANELAEVKRQVEDLLQKGYIRPSTSLWGAPVIFVEKKDHTQRMCVDYRALNEVTIKNKYPLPRIDDLFDQLEGATVFSKIDLRSGYHQLRIREEDIPKTAFTTRYGLFECTVMSFGLTNAPAFFMNLMNKVFMEYLDKFVVVFIDDILIYSKTKEEHEEHLRLALEKLREHQLYAKSSKCEFWLSEVKFLGHVISSGGVAVDPSNVESVLSWKQPKTVTEIRSFLGLAGYYRRFIENFSKIARPMTRLLQKEVKYKWTEDCERSFQELKKRLVTAPVLILPDSRKGFQVYCDASRLGLGCVLMQEGKVVAYASRQLRPHENNYPTHDLELAAVVHALKIWRHYLFGNRTEELCQEFEKLNLGIVSKGFVAALEAKPTLFDQVREAQVNDPDIQEIKKNMRRGKAIGYVEDEQGTVWLGERICVPENKELKDTIMKEAHETLYSIHPGSTKMYQDLKQQFWWASMRREIAEYVALCDVCQRVKAEHRKPAGLLQPLKIPEWKWEEIGMDFITGLPRTSAGHDSIWVVVDRLTKVAHFIPVKTTYMGNKLAELYMARVVCLHGVPKKIVSDRGSQFTSKFWQKLQLEMGTRLNFSTAYHPQTDGQTERVNQILEDMLRACVLDFGGSWDKNLPYAEFSYNNSYQASLQMAPYEALYGRKCRTPLLWDQTGERQVFGTDILREAEEKVKIIQERLRVAQSRQKSYADNRRRDLAFEEGDYVYLRVTPLRGVHRFQTKGKLAPRFVGPFKIVSRRGEVAYQLELPPSMAGIHDVFHVSQLKRCLRVPTEEADPDRIELQEDLTYVEKPVRILEPAQQQQPPPSSPQPPTAPPPRVFSSPPPPVDFGAVAPPLPPSPSLAVAAVRRGEENLGRPSPFAADHRSSADAVKPSRRAASSRRRPSSFIGCRRAPSSLSPGLPFPPPPSSLPACSAHAAFPSSLPGPAARPKPPCPSRAPARAARVRALTPPPDRPIPSSPVVPSHLPAALLSLRRCRPPPAACAASPAHRPAAPSPPPASPPPPPRRPALRFARRPPELRSRRHPPLSFAPATSSRLPLLARAPPGRAVFSLGLAAASSFPASPPFRGEITGDASSPTTSGVATTPPSPAVPVASPERRPTSPSPPSASPHRPPPRLLLGFRRNAVAAPVSPSSSSPASFRPPLPPPRLVGLLHHYHLRHRSGKAVLGIVSPPSKPLRGPSSSSPIVLVVDVPSVARLVVSRRRLRRRHRSGVSHVVLVSVQPLLAVLVASSPVPVVVVVVVLSSFPVVVAFVPPPFSSVSSASVKCAAAAPSSSSSSAPRRQASRRPRLAFVQGSPPKPSPRCSSPLCPSVSAAPVRRCRSHASSRGGSLSLAALSSSFRCRPCPLCGCRPRYPCIGIGSRSLVRVVTVLACSFACVLRVAFVVPEVPEAWFVVVAEVLDGQLCEEEDIANCLPKLRKTAGSASEMADNEKGNKVRSQDIGTSSSRVNEAPDTSCVTLVQHLINQNRLLIEILQQHQTPILNLSQIQPQVQLEAVQALTPQVSMPPASRRTHDDVPPVDLKEASNICFTCDEQVHYARERPQQKRKTPMRTEDEVRKMIITSTEWPPPGMTRRQRRNTFRSAPRLTEHLLANGGRVSDSEDSDQVSSDDEDEMERKACSRCGEIGHVASSCATICVHCEEDHPPDRCPTSRITCFFCEGTDHVPKDCQFSFLLTKKMANQPASSNGEKHQGNTNPRQDYSFSLTPVPGQRNRNEKRKCRVREDICCFNCQGMGHFADKCPKPRNIAASTSVHATPCNQKLAPQRIVIHASRSSPIARVATAPTPASALPQGVNAQFQPQPSVDKTEASIGIVPLDVPAQQPRNQVQDEEPKRKKVIYNGSTC</sequence>
<evidence type="ECO:0000256" key="14">
    <source>
        <dbReference type="ARBA" id="ARBA00023125"/>
    </source>
</evidence>
<evidence type="ECO:0000256" key="4">
    <source>
        <dbReference type="ARBA" id="ARBA00022722"/>
    </source>
</evidence>
<dbReference type="GO" id="GO:0008270">
    <property type="term" value="F:zinc ion binding"/>
    <property type="evidence" value="ECO:0007669"/>
    <property type="project" value="UniProtKB-KW"/>
</dbReference>
<dbReference type="Pfam" id="PF08284">
    <property type="entry name" value="RVP_2"/>
    <property type="match status" value="1"/>
</dbReference>
<evidence type="ECO:0000256" key="13">
    <source>
        <dbReference type="ARBA" id="ARBA00022932"/>
    </source>
</evidence>
<dbReference type="SUPFAM" id="SSF53098">
    <property type="entry name" value="Ribonuclease H-like"/>
    <property type="match status" value="1"/>
</dbReference>
<dbReference type="InterPro" id="IPR043502">
    <property type="entry name" value="DNA/RNA_pol_sf"/>
</dbReference>
<keyword evidence="3" id="KW-0548">Nucleotidyltransferase</keyword>
<feature type="region of interest" description="Disordered" evidence="18">
    <location>
        <begin position="1630"/>
        <end position="1682"/>
    </location>
</feature>
<keyword evidence="1" id="KW-0645">Protease</keyword>
<dbReference type="Pfam" id="PF17919">
    <property type="entry name" value="RT_RNaseH_2"/>
    <property type="match status" value="1"/>
</dbReference>
<dbReference type="PROSITE" id="PS50878">
    <property type="entry name" value="RT_POL"/>
    <property type="match status" value="1"/>
</dbReference>
<dbReference type="GO" id="GO:0015074">
    <property type="term" value="P:DNA integration"/>
    <property type="evidence" value="ECO:0007669"/>
    <property type="project" value="UniProtKB-KW"/>
</dbReference>
<feature type="region of interest" description="Disordered" evidence="18">
    <location>
        <begin position="2246"/>
        <end position="2280"/>
    </location>
</feature>
<dbReference type="CDD" id="cd00303">
    <property type="entry name" value="retropepsin_like"/>
    <property type="match status" value="1"/>
</dbReference>
<feature type="domain" description="Reverse transcriptase" evidence="20">
    <location>
        <begin position="568"/>
        <end position="747"/>
    </location>
</feature>
<dbReference type="GO" id="GO:0004190">
    <property type="term" value="F:aspartic-type endopeptidase activity"/>
    <property type="evidence" value="ECO:0007669"/>
    <property type="project" value="UniProtKB-KW"/>
</dbReference>
<feature type="region of interest" description="Disordered" evidence="18">
    <location>
        <begin position="1989"/>
        <end position="2014"/>
    </location>
</feature>
<feature type="region of interest" description="Disordered" evidence="18">
    <location>
        <begin position="45"/>
        <end position="65"/>
    </location>
</feature>
<dbReference type="GO" id="GO:0003964">
    <property type="term" value="F:RNA-directed DNA polymerase activity"/>
    <property type="evidence" value="ECO:0007669"/>
    <property type="project" value="UniProtKB-KW"/>
</dbReference>
<evidence type="ECO:0000259" key="19">
    <source>
        <dbReference type="PROSITE" id="PS50158"/>
    </source>
</evidence>
<keyword evidence="5" id="KW-0479">Metal-binding</keyword>
<accession>Q60DH6</accession>
<dbReference type="SMART" id="SM00343">
    <property type="entry name" value="ZnF_C2HC"/>
    <property type="match status" value="5"/>
</dbReference>
<dbReference type="InterPro" id="IPR050951">
    <property type="entry name" value="Retrovirus_Pol_polyprotein"/>
</dbReference>
<keyword evidence="9" id="KW-0460">Magnesium</keyword>
<evidence type="ECO:0000313" key="23">
    <source>
        <dbReference type="Proteomes" id="UP000000763"/>
    </source>
</evidence>
<feature type="region of interest" description="Disordered" evidence="18">
    <location>
        <begin position="2129"/>
        <end position="2148"/>
    </location>
</feature>